<dbReference type="Proteomes" id="UP000178249">
    <property type="component" value="Unassembled WGS sequence"/>
</dbReference>
<evidence type="ECO:0000313" key="2">
    <source>
        <dbReference type="EMBL" id="OGG44305.1"/>
    </source>
</evidence>
<proteinExistence type="predicted"/>
<reference evidence="2 3" key="1">
    <citation type="journal article" date="2016" name="Nat. Commun.">
        <title>Thousands of microbial genomes shed light on interconnected biogeochemical processes in an aquifer system.</title>
        <authorList>
            <person name="Anantharaman K."/>
            <person name="Brown C.T."/>
            <person name="Hug L.A."/>
            <person name="Sharon I."/>
            <person name="Castelle C.J."/>
            <person name="Probst A.J."/>
            <person name="Thomas B.C."/>
            <person name="Singh A."/>
            <person name="Wilkins M.J."/>
            <person name="Karaoz U."/>
            <person name="Brodie E.L."/>
            <person name="Williams K.H."/>
            <person name="Hubbard S.S."/>
            <person name="Banfield J.F."/>
        </authorList>
    </citation>
    <scope>NUCLEOTIDE SEQUENCE [LARGE SCALE GENOMIC DNA]</scope>
</reference>
<gene>
    <name evidence="2" type="ORF">A2841_02260</name>
</gene>
<sequence>MEEQKLQEMYQMVQDNNRMLRAMRRTAFIGSIVKVVWWVFILLILPYITWLFLQPYLGGALETYQGLQSQGSTVNANLSGLEDLLKQFGGGAGQ</sequence>
<evidence type="ECO:0000313" key="3">
    <source>
        <dbReference type="Proteomes" id="UP000178249"/>
    </source>
</evidence>
<evidence type="ECO:0000256" key="1">
    <source>
        <dbReference type="SAM" id="Phobius"/>
    </source>
</evidence>
<name>A0A1F6C568_9BACT</name>
<feature type="transmembrane region" description="Helical" evidence="1">
    <location>
        <begin position="27"/>
        <end position="53"/>
    </location>
</feature>
<dbReference type="EMBL" id="MFKP01000013">
    <property type="protein sequence ID" value="OGG44305.1"/>
    <property type="molecule type" value="Genomic_DNA"/>
</dbReference>
<keyword evidence="1" id="KW-1133">Transmembrane helix</keyword>
<dbReference type="AlphaFoldDB" id="A0A1F6C568"/>
<accession>A0A1F6C568</accession>
<protein>
    <submittedName>
        <fullName evidence="2">Uncharacterized protein</fullName>
    </submittedName>
</protein>
<keyword evidence="1" id="KW-0472">Membrane</keyword>
<organism evidence="2 3">
    <name type="scientific">Candidatus Kaiserbacteria bacterium RIFCSPHIGHO2_01_FULL_48_10</name>
    <dbReference type="NCBI Taxonomy" id="1798476"/>
    <lineage>
        <taxon>Bacteria</taxon>
        <taxon>Candidatus Kaiseribacteriota</taxon>
    </lineage>
</organism>
<keyword evidence="1" id="KW-0812">Transmembrane</keyword>
<comment type="caution">
    <text evidence="2">The sequence shown here is derived from an EMBL/GenBank/DDBJ whole genome shotgun (WGS) entry which is preliminary data.</text>
</comment>